<organism evidence="1 2">
    <name type="scientific">Linnemannia elongata AG-77</name>
    <dbReference type="NCBI Taxonomy" id="1314771"/>
    <lineage>
        <taxon>Eukaryota</taxon>
        <taxon>Fungi</taxon>
        <taxon>Fungi incertae sedis</taxon>
        <taxon>Mucoromycota</taxon>
        <taxon>Mortierellomycotina</taxon>
        <taxon>Mortierellomycetes</taxon>
        <taxon>Mortierellales</taxon>
        <taxon>Mortierellaceae</taxon>
        <taxon>Linnemannia</taxon>
    </lineage>
</organism>
<reference evidence="1 2" key="1">
    <citation type="submission" date="2016-05" db="EMBL/GenBank/DDBJ databases">
        <title>Genome sequencing reveals origins of a unique bacterial endosymbiosis in the earliest lineages of terrestrial Fungi.</title>
        <authorList>
            <consortium name="DOE Joint Genome Institute"/>
            <person name="Uehling J."/>
            <person name="Gryganskyi A."/>
            <person name="Hameed K."/>
            <person name="Tschaplinski T."/>
            <person name="Misztal P."/>
            <person name="Wu S."/>
            <person name="Desiro A."/>
            <person name="Vande Pol N."/>
            <person name="Du Z.-Y."/>
            <person name="Zienkiewicz A."/>
            <person name="Zienkiewicz K."/>
            <person name="Morin E."/>
            <person name="Tisserant E."/>
            <person name="Splivallo R."/>
            <person name="Hainaut M."/>
            <person name="Henrissat B."/>
            <person name="Ohm R."/>
            <person name="Kuo A."/>
            <person name="Yan J."/>
            <person name="Lipzen A."/>
            <person name="Nolan M."/>
            <person name="Labutti K."/>
            <person name="Barry K."/>
            <person name="Goldstein A."/>
            <person name="Labbe J."/>
            <person name="Schadt C."/>
            <person name="Tuskan G."/>
            <person name="Grigoriev I."/>
            <person name="Martin F."/>
            <person name="Vilgalys R."/>
            <person name="Bonito G."/>
        </authorList>
    </citation>
    <scope>NUCLEOTIDE SEQUENCE [LARGE SCALE GENOMIC DNA]</scope>
    <source>
        <strain evidence="1 2">AG-77</strain>
    </source>
</reference>
<protein>
    <submittedName>
        <fullName evidence="1">Uncharacterized protein</fullName>
    </submittedName>
</protein>
<dbReference type="EMBL" id="KV442018">
    <property type="protein sequence ID" value="OAQ34336.1"/>
    <property type="molecule type" value="Genomic_DNA"/>
</dbReference>
<proteinExistence type="predicted"/>
<gene>
    <name evidence="1" type="ORF">K457DRAFT_122013</name>
</gene>
<dbReference type="AlphaFoldDB" id="A0A197KCB7"/>
<keyword evidence="2" id="KW-1185">Reference proteome</keyword>
<accession>A0A197KCB7</accession>
<name>A0A197KCB7_9FUNG</name>
<evidence type="ECO:0000313" key="2">
    <source>
        <dbReference type="Proteomes" id="UP000078512"/>
    </source>
</evidence>
<evidence type="ECO:0000313" key="1">
    <source>
        <dbReference type="EMBL" id="OAQ34336.1"/>
    </source>
</evidence>
<sequence length="130" mass="15239">MRKNARERVVEGNLIDDSYFTIHTEKHHRSTKLRAKTYPWKSLVVIIDLRGYTIAEDNLQSFAEYLDTLRDTYASDKLHEYDESFVISRVIIPLKKVILVDLCRLIVMSMSTQSQISQTAGEQKYKRKVQ</sequence>
<dbReference type="Proteomes" id="UP000078512">
    <property type="component" value="Unassembled WGS sequence"/>
</dbReference>